<protein>
    <submittedName>
        <fullName evidence="2">Uncharacterized protein</fullName>
    </submittedName>
</protein>
<dbReference type="EMBL" id="ML977171">
    <property type="protein sequence ID" value="KAF1983950.1"/>
    <property type="molecule type" value="Genomic_DNA"/>
</dbReference>
<dbReference type="Proteomes" id="UP000800041">
    <property type="component" value="Unassembled WGS sequence"/>
</dbReference>
<reference evidence="2" key="1">
    <citation type="journal article" date="2020" name="Stud. Mycol.">
        <title>101 Dothideomycetes genomes: a test case for predicting lifestyles and emergence of pathogens.</title>
        <authorList>
            <person name="Haridas S."/>
            <person name="Albert R."/>
            <person name="Binder M."/>
            <person name="Bloem J."/>
            <person name="Labutti K."/>
            <person name="Salamov A."/>
            <person name="Andreopoulos B."/>
            <person name="Baker S."/>
            <person name="Barry K."/>
            <person name="Bills G."/>
            <person name="Bluhm B."/>
            <person name="Cannon C."/>
            <person name="Castanera R."/>
            <person name="Culley D."/>
            <person name="Daum C."/>
            <person name="Ezra D."/>
            <person name="Gonzalez J."/>
            <person name="Henrissat B."/>
            <person name="Kuo A."/>
            <person name="Liang C."/>
            <person name="Lipzen A."/>
            <person name="Lutzoni F."/>
            <person name="Magnuson J."/>
            <person name="Mondo S."/>
            <person name="Nolan M."/>
            <person name="Ohm R."/>
            <person name="Pangilinan J."/>
            <person name="Park H.-J."/>
            <person name="Ramirez L."/>
            <person name="Alfaro M."/>
            <person name="Sun H."/>
            <person name="Tritt A."/>
            <person name="Yoshinaga Y."/>
            <person name="Zwiers L.-H."/>
            <person name="Turgeon B."/>
            <person name="Goodwin S."/>
            <person name="Spatafora J."/>
            <person name="Crous P."/>
            <person name="Grigoriev I."/>
        </authorList>
    </citation>
    <scope>NUCLEOTIDE SEQUENCE</scope>
    <source>
        <strain evidence="2">CBS 113979</strain>
    </source>
</reference>
<accession>A0A6G1GT40</accession>
<evidence type="ECO:0000256" key="1">
    <source>
        <dbReference type="SAM" id="Phobius"/>
    </source>
</evidence>
<keyword evidence="1" id="KW-0472">Membrane</keyword>
<keyword evidence="3" id="KW-1185">Reference proteome</keyword>
<sequence>MTKEVSSEGAYLERFNLPCLNIILVCLCTHIFFRFSLPHLALSFFASSHRLNRGTIFVYTNGNSRHGYFSRLSLPIFFLLIFPSGPDPRFSSILLWAFQGESIESHHMIARTTGLEKLTWKRVSDSIASWIGNGMDCILAGGS</sequence>
<keyword evidence="1" id="KW-1133">Transmembrane helix</keyword>
<keyword evidence="1" id="KW-0812">Transmembrane</keyword>
<feature type="transmembrane region" description="Helical" evidence="1">
    <location>
        <begin position="20"/>
        <end position="47"/>
    </location>
</feature>
<evidence type="ECO:0000313" key="2">
    <source>
        <dbReference type="EMBL" id="KAF1983950.1"/>
    </source>
</evidence>
<organism evidence="2 3">
    <name type="scientific">Aulographum hederae CBS 113979</name>
    <dbReference type="NCBI Taxonomy" id="1176131"/>
    <lineage>
        <taxon>Eukaryota</taxon>
        <taxon>Fungi</taxon>
        <taxon>Dikarya</taxon>
        <taxon>Ascomycota</taxon>
        <taxon>Pezizomycotina</taxon>
        <taxon>Dothideomycetes</taxon>
        <taxon>Pleosporomycetidae</taxon>
        <taxon>Aulographales</taxon>
        <taxon>Aulographaceae</taxon>
    </lineage>
</organism>
<proteinExistence type="predicted"/>
<name>A0A6G1GT40_9PEZI</name>
<evidence type="ECO:0000313" key="3">
    <source>
        <dbReference type="Proteomes" id="UP000800041"/>
    </source>
</evidence>
<dbReference type="AlphaFoldDB" id="A0A6G1GT40"/>
<gene>
    <name evidence="2" type="ORF">K402DRAFT_152533</name>
</gene>